<dbReference type="Pfam" id="PF07947">
    <property type="entry name" value="YhhN"/>
    <property type="match status" value="1"/>
</dbReference>
<feature type="transmembrane region" description="Helical" evidence="6">
    <location>
        <begin position="55"/>
        <end position="73"/>
    </location>
</feature>
<feature type="transmembrane region" description="Helical" evidence="6">
    <location>
        <begin position="147"/>
        <end position="173"/>
    </location>
</feature>
<name>A0A3G9IUG3_9ACTN</name>
<keyword evidence="5 6" id="KW-0472">Membrane</keyword>
<evidence type="ECO:0000256" key="6">
    <source>
        <dbReference type="SAM" id="Phobius"/>
    </source>
</evidence>
<reference evidence="7 8" key="1">
    <citation type="submission" date="2018-11" db="EMBL/GenBank/DDBJ databases">
        <title>Complete genome sequence of Nocardioides baekrokdamisoli strain KCTC 39748.</title>
        <authorList>
            <person name="Kang S.W."/>
            <person name="Lee K.C."/>
            <person name="Kim K.K."/>
            <person name="Kim J.S."/>
            <person name="Kim D.S."/>
            <person name="Ko S.H."/>
            <person name="Yang S.H."/>
            <person name="Shin Y.K."/>
            <person name="Lee J.S."/>
        </authorList>
    </citation>
    <scope>NUCLEOTIDE SEQUENCE [LARGE SCALE GENOMIC DNA]</scope>
    <source>
        <strain evidence="7 8">KCTC 39748</strain>
    </source>
</reference>
<evidence type="ECO:0000256" key="3">
    <source>
        <dbReference type="ARBA" id="ARBA00022692"/>
    </source>
</evidence>
<evidence type="ECO:0000256" key="1">
    <source>
        <dbReference type="ARBA" id="ARBA00004141"/>
    </source>
</evidence>
<comment type="subcellular location">
    <subcellularLocation>
        <location evidence="1">Membrane</location>
        <topology evidence="1">Multi-pass membrane protein</topology>
    </subcellularLocation>
</comment>
<evidence type="ECO:0008006" key="9">
    <source>
        <dbReference type="Google" id="ProtNLM"/>
    </source>
</evidence>
<dbReference type="PANTHER" id="PTHR31885:SF6">
    <property type="entry name" value="GH04784P"/>
    <property type="match status" value="1"/>
</dbReference>
<evidence type="ECO:0000256" key="2">
    <source>
        <dbReference type="ARBA" id="ARBA00007375"/>
    </source>
</evidence>
<evidence type="ECO:0000313" key="8">
    <source>
        <dbReference type="Proteomes" id="UP000271573"/>
    </source>
</evidence>
<organism evidence="7 8">
    <name type="scientific">Nocardioides baekrokdamisoli</name>
    <dbReference type="NCBI Taxonomy" id="1804624"/>
    <lineage>
        <taxon>Bacteria</taxon>
        <taxon>Bacillati</taxon>
        <taxon>Actinomycetota</taxon>
        <taxon>Actinomycetes</taxon>
        <taxon>Propionibacteriales</taxon>
        <taxon>Nocardioidaceae</taxon>
        <taxon>Nocardioides</taxon>
    </lineage>
</organism>
<feature type="transmembrane region" description="Helical" evidence="6">
    <location>
        <begin position="79"/>
        <end position="101"/>
    </location>
</feature>
<dbReference type="PANTHER" id="PTHR31885">
    <property type="entry name" value="GH04784P"/>
    <property type="match status" value="1"/>
</dbReference>
<dbReference type="InterPro" id="IPR012506">
    <property type="entry name" value="TMEM86B-like"/>
</dbReference>
<evidence type="ECO:0000313" key="7">
    <source>
        <dbReference type="EMBL" id="BBH15833.1"/>
    </source>
</evidence>
<dbReference type="Proteomes" id="UP000271573">
    <property type="component" value="Chromosome"/>
</dbReference>
<gene>
    <name evidence="7" type="ORF">Back2_01200</name>
</gene>
<protein>
    <recommendedName>
        <fullName evidence="9">Lysoplasmalogenase</fullName>
    </recommendedName>
</protein>
<dbReference type="KEGG" id="nbe:Back2_01200"/>
<evidence type="ECO:0000256" key="5">
    <source>
        <dbReference type="ARBA" id="ARBA00023136"/>
    </source>
</evidence>
<dbReference type="GO" id="GO:0016020">
    <property type="term" value="C:membrane"/>
    <property type="evidence" value="ECO:0007669"/>
    <property type="project" value="UniProtKB-SubCell"/>
</dbReference>
<dbReference type="RefSeq" id="WP_164512419.1">
    <property type="nucleotide sequence ID" value="NZ_AP019307.1"/>
</dbReference>
<dbReference type="GO" id="GO:0016787">
    <property type="term" value="F:hydrolase activity"/>
    <property type="evidence" value="ECO:0007669"/>
    <property type="project" value="TreeGrafter"/>
</dbReference>
<keyword evidence="4 6" id="KW-1133">Transmembrane helix</keyword>
<dbReference type="EMBL" id="AP019307">
    <property type="protein sequence ID" value="BBH15833.1"/>
    <property type="molecule type" value="Genomic_DNA"/>
</dbReference>
<accession>A0A3G9IUG3</accession>
<dbReference type="AlphaFoldDB" id="A0A3G9IUG3"/>
<feature type="transmembrane region" description="Helical" evidence="6">
    <location>
        <begin position="194"/>
        <end position="214"/>
    </location>
</feature>
<comment type="similarity">
    <text evidence="2">Belongs to the TMEM86 family.</text>
</comment>
<keyword evidence="8" id="KW-1185">Reference proteome</keyword>
<keyword evidence="3 6" id="KW-0812">Transmembrane</keyword>
<feature type="transmembrane region" description="Helical" evidence="6">
    <location>
        <begin position="108"/>
        <end position="127"/>
    </location>
</feature>
<evidence type="ECO:0000256" key="4">
    <source>
        <dbReference type="ARBA" id="ARBA00022989"/>
    </source>
</evidence>
<proteinExistence type="inferred from homology"/>
<sequence>MVVLFSVLAGVLALTDFYAVIRERGDIERWAKPLTVPLMGLAAVSAGVLHHQAGVWLLAAVVFGALGDIGLLGDAPLGRFRLGVIAFFIGHAAYVAAFVSLGLPSPGWSGVSVGILLLLLWATRNLLPTALKVDGLGLAVPLGAYSLMIGAMLVTGWLTGSALIAAGATIFALSDTHLGRQLTWRRFRQPTGGPLLAVMVTYYAGQALLIAGVVHAL</sequence>